<keyword evidence="2" id="KW-1185">Reference proteome</keyword>
<evidence type="ECO:0000313" key="1">
    <source>
        <dbReference type="EMBL" id="MDG5975409.1"/>
    </source>
</evidence>
<reference evidence="1" key="1">
    <citation type="submission" date="2013-01" db="EMBL/GenBank/DDBJ databases">
        <title>Genome draft of Hydrogenophaga taeniospiralis 2K1.</title>
        <authorList>
            <person name="Gomila M."/>
            <person name="Lalucat J."/>
        </authorList>
    </citation>
    <scope>NUCLEOTIDE SEQUENCE</scope>
    <source>
        <strain evidence="1">CCUG 15921</strain>
    </source>
</reference>
<sequence length="590" mass="63718">MFAGRPDWHAPTHWAGRPVYAVFEQPGRFMAAPQRLRTASFRLDIYEQDRGDAGLERFSLLQLGFEADFGLDALREGAPDGAAGLSALPAEAAWLRLHAASALSLPPEVMALQTLDMAGLGAMGLALRLDGPSTTLFEGALRTGLLAVGAQAWVRTRGVAERWPLRLSFDPAALRAALPALEGPLKALHDRLLEAPETLGLQALLDVPLSHRSQACDAVLDRLVERFGTLCPGPTDGPAGETQLVFDADRMPAGQVSWNLAEPLLCPRLLAIEADPLAPLRELAPELWNGQLVRRHSVPALGSGWHAITALPNLPGPRAGLLRTQLELIAPPHPPARPFSSRASAPLPADDAPFALNLRLAPDEPLRYQWKTSAFVLNGGQPELVQGPLQTADQRHLVIGPDALGIRLWCVEVDAALLREARIELSCQGLRDGRPWTVRGQVDSERSRLALALPRDLQDGTLTATATALAGDRSCTSSPQALTDNGMYLDAFSFEGSGARHLSLVCEFDDDAPQALIELAPEDRSDEPGRRSLRRLTPATPAADWSWTALSPLRSGYRWRWAGQPDWSAALSPAQALQLRSSQAPTRSTP</sequence>
<dbReference type="Proteomes" id="UP001152876">
    <property type="component" value="Unassembled WGS sequence"/>
</dbReference>
<proteinExistence type="predicted"/>
<dbReference type="EMBL" id="AOGK01000006">
    <property type="protein sequence ID" value="MDG5975409.1"/>
    <property type="molecule type" value="Genomic_DNA"/>
</dbReference>
<dbReference type="AlphaFoldDB" id="A0A9X4S9Q6"/>
<gene>
    <name evidence="1" type="ORF">H010_09126</name>
</gene>
<comment type="caution">
    <text evidence="1">The sequence shown here is derived from an EMBL/GenBank/DDBJ whole genome shotgun (WGS) entry which is preliminary data.</text>
</comment>
<dbReference type="RefSeq" id="WP_068167742.1">
    <property type="nucleotide sequence ID" value="NZ_AOGK01000006.1"/>
</dbReference>
<organism evidence="1 2">
    <name type="scientific">Hydrogenophaga taeniospiralis CCUG 15921</name>
    <dbReference type="NCBI Taxonomy" id="1281780"/>
    <lineage>
        <taxon>Bacteria</taxon>
        <taxon>Pseudomonadati</taxon>
        <taxon>Pseudomonadota</taxon>
        <taxon>Betaproteobacteria</taxon>
        <taxon>Burkholderiales</taxon>
        <taxon>Comamonadaceae</taxon>
        <taxon>Hydrogenophaga</taxon>
    </lineage>
</organism>
<protein>
    <submittedName>
        <fullName evidence="1">Uncharacterized protein</fullName>
    </submittedName>
</protein>
<name>A0A9X4S9Q6_9BURK</name>
<dbReference type="OrthoDB" id="5170968at2"/>
<evidence type="ECO:0000313" key="2">
    <source>
        <dbReference type="Proteomes" id="UP001152876"/>
    </source>
</evidence>
<accession>A0A9X4S9Q6</accession>